<name>A0ABU6W687_9FABA</name>
<evidence type="ECO:0000313" key="2">
    <source>
        <dbReference type="Proteomes" id="UP001341840"/>
    </source>
</evidence>
<proteinExistence type="predicted"/>
<keyword evidence="2" id="KW-1185">Reference proteome</keyword>
<dbReference type="PANTHER" id="PTHR33181:SF4">
    <property type="entry name" value="OVULE PROTEIN"/>
    <property type="match status" value="1"/>
</dbReference>
<organism evidence="1 2">
    <name type="scientific">Stylosanthes scabra</name>
    <dbReference type="NCBI Taxonomy" id="79078"/>
    <lineage>
        <taxon>Eukaryota</taxon>
        <taxon>Viridiplantae</taxon>
        <taxon>Streptophyta</taxon>
        <taxon>Embryophyta</taxon>
        <taxon>Tracheophyta</taxon>
        <taxon>Spermatophyta</taxon>
        <taxon>Magnoliopsida</taxon>
        <taxon>eudicotyledons</taxon>
        <taxon>Gunneridae</taxon>
        <taxon>Pentapetalae</taxon>
        <taxon>rosids</taxon>
        <taxon>fabids</taxon>
        <taxon>Fabales</taxon>
        <taxon>Fabaceae</taxon>
        <taxon>Papilionoideae</taxon>
        <taxon>50 kb inversion clade</taxon>
        <taxon>dalbergioids sensu lato</taxon>
        <taxon>Dalbergieae</taxon>
        <taxon>Pterocarpus clade</taxon>
        <taxon>Stylosanthes</taxon>
    </lineage>
</organism>
<gene>
    <name evidence="1" type="ORF">PIB30_017839</name>
</gene>
<reference evidence="1 2" key="1">
    <citation type="journal article" date="2023" name="Plants (Basel)">
        <title>Bridging the Gap: Combining Genomics and Transcriptomics Approaches to Understand Stylosanthes scabra, an Orphan Legume from the Brazilian Caatinga.</title>
        <authorList>
            <person name="Ferreira-Neto J.R.C."/>
            <person name="da Silva M.D."/>
            <person name="Binneck E."/>
            <person name="de Melo N.F."/>
            <person name="da Silva R.H."/>
            <person name="de Melo A.L.T.M."/>
            <person name="Pandolfi V."/>
            <person name="Bustamante F.O."/>
            <person name="Brasileiro-Vidal A.C."/>
            <person name="Benko-Iseppon A.M."/>
        </authorList>
    </citation>
    <scope>NUCLEOTIDE SEQUENCE [LARGE SCALE GENOMIC DNA]</scope>
    <source>
        <tissue evidence="1">Leaves</tissue>
    </source>
</reference>
<dbReference type="Proteomes" id="UP001341840">
    <property type="component" value="Unassembled WGS sequence"/>
</dbReference>
<protein>
    <submittedName>
        <fullName evidence="1">Uncharacterized protein</fullName>
    </submittedName>
</protein>
<evidence type="ECO:0000313" key="1">
    <source>
        <dbReference type="EMBL" id="MED6181264.1"/>
    </source>
</evidence>
<comment type="caution">
    <text evidence="1">The sequence shown here is derived from an EMBL/GenBank/DDBJ whole genome shotgun (WGS) entry which is preliminary data.</text>
</comment>
<dbReference type="EMBL" id="JASCZI010181295">
    <property type="protein sequence ID" value="MED6181264.1"/>
    <property type="molecule type" value="Genomic_DNA"/>
</dbReference>
<accession>A0ABU6W687</accession>
<dbReference type="PANTHER" id="PTHR33181">
    <property type="entry name" value="OS01G0778500 PROTEIN"/>
    <property type="match status" value="1"/>
</dbReference>
<sequence>MEEVKFSRKGNWWKNVLHSIRRVWGGLVIAFENRQTGLLNLQHDVRACEHEDIRVMWEMLNGNELDIGQSPKRKTKTKNGSYWRFIKWARCACRS</sequence>